<dbReference type="InterPro" id="IPR055406">
    <property type="entry name" value="HEAT_Maestro"/>
</dbReference>
<gene>
    <name evidence="3" type="ORF">llap_3858</name>
</gene>
<keyword evidence="1" id="KW-0677">Repeat</keyword>
<dbReference type="Pfam" id="PF00078">
    <property type="entry name" value="RVT_1"/>
    <property type="match status" value="1"/>
</dbReference>
<dbReference type="Pfam" id="PF23227">
    <property type="entry name" value="HEAT_MROH2B_C"/>
    <property type="match status" value="1"/>
</dbReference>
<evidence type="ECO:0000313" key="3">
    <source>
        <dbReference type="EMBL" id="PKU45857.1"/>
    </source>
</evidence>
<accession>A0A2I0UIH6</accession>
<dbReference type="Proteomes" id="UP000233556">
    <property type="component" value="Unassembled WGS sequence"/>
</dbReference>
<feature type="domain" description="Reverse transcriptase" evidence="2">
    <location>
        <begin position="1"/>
        <end position="184"/>
    </location>
</feature>
<organism evidence="3 4">
    <name type="scientific">Limosa lapponica baueri</name>
    <dbReference type="NCBI Taxonomy" id="1758121"/>
    <lineage>
        <taxon>Eukaryota</taxon>
        <taxon>Metazoa</taxon>
        <taxon>Chordata</taxon>
        <taxon>Craniata</taxon>
        <taxon>Vertebrata</taxon>
        <taxon>Euteleostomi</taxon>
        <taxon>Archelosauria</taxon>
        <taxon>Archosauria</taxon>
        <taxon>Dinosauria</taxon>
        <taxon>Saurischia</taxon>
        <taxon>Theropoda</taxon>
        <taxon>Coelurosauria</taxon>
        <taxon>Aves</taxon>
        <taxon>Neognathae</taxon>
        <taxon>Neoaves</taxon>
        <taxon>Charadriiformes</taxon>
        <taxon>Scolopacidae</taxon>
        <taxon>Limosa</taxon>
    </lineage>
</organism>
<keyword evidence="4" id="KW-1185">Reference proteome</keyword>
<dbReference type="InterPro" id="IPR045206">
    <property type="entry name" value="Maestro_heat-like_prot"/>
</dbReference>
<dbReference type="GO" id="GO:0005737">
    <property type="term" value="C:cytoplasm"/>
    <property type="evidence" value="ECO:0007669"/>
    <property type="project" value="TreeGrafter"/>
</dbReference>
<name>A0A2I0UIH6_LIMLA</name>
<dbReference type="AlphaFoldDB" id="A0A2I0UIH6"/>
<dbReference type="InterPro" id="IPR000477">
    <property type="entry name" value="RT_dom"/>
</dbReference>
<dbReference type="OrthoDB" id="9421177at2759"/>
<reference evidence="4" key="1">
    <citation type="submission" date="2017-11" db="EMBL/GenBank/DDBJ databases">
        <authorList>
            <person name="Lima N.C."/>
            <person name="Parody-Merino A.M."/>
            <person name="Battley P.F."/>
            <person name="Fidler A.E."/>
            <person name="Prosdocimi F."/>
        </authorList>
    </citation>
    <scope>NUCLEOTIDE SEQUENCE [LARGE SCALE GENOMIC DNA]</scope>
</reference>
<dbReference type="InterPro" id="IPR016024">
    <property type="entry name" value="ARM-type_fold"/>
</dbReference>
<evidence type="ECO:0000313" key="4">
    <source>
        <dbReference type="Proteomes" id="UP000233556"/>
    </source>
</evidence>
<dbReference type="PROSITE" id="PS50878">
    <property type="entry name" value="RT_POL"/>
    <property type="match status" value="1"/>
</dbReference>
<dbReference type="SUPFAM" id="SSF48371">
    <property type="entry name" value="ARM repeat"/>
    <property type="match status" value="1"/>
</dbReference>
<evidence type="ECO:0000256" key="1">
    <source>
        <dbReference type="ARBA" id="ARBA00022737"/>
    </source>
</evidence>
<dbReference type="Pfam" id="PF21047">
    <property type="entry name" value="HEAT_Maestro"/>
    <property type="match status" value="1"/>
</dbReference>
<evidence type="ECO:0000259" key="2">
    <source>
        <dbReference type="PROSITE" id="PS50878"/>
    </source>
</evidence>
<dbReference type="PANTHER" id="PTHR23120">
    <property type="entry name" value="MAESTRO-RELATED HEAT DOMAIN-CONTAINING"/>
    <property type="match status" value="1"/>
</dbReference>
<dbReference type="InterPro" id="IPR011989">
    <property type="entry name" value="ARM-like"/>
</dbReference>
<dbReference type="EMBL" id="KZ505739">
    <property type="protein sequence ID" value="PKU45857.1"/>
    <property type="molecule type" value="Genomic_DNA"/>
</dbReference>
<dbReference type="PANTHER" id="PTHR23120:SF42">
    <property type="entry name" value="MAESTRO HEAT-LIKE REPEAT FAMILY MEMBER 3"/>
    <property type="match status" value="1"/>
</dbReference>
<reference evidence="4" key="2">
    <citation type="submission" date="2017-12" db="EMBL/GenBank/DDBJ databases">
        <title>Genome sequence of the Bar-tailed Godwit (Limosa lapponica baueri).</title>
        <authorList>
            <person name="Lima N.C.B."/>
            <person name="Parody-Merino A.M."/>
            <person name="Battley P.F."/>
            <person name="Fidler A.E."/>
            <person name="Prosdocimi F."/>
        </authorList>
    </citation>
    <scope>NUCLEOTIDE SEQUENCE [LARGE SCALE GENOMIC DNA]</scope>
</reference>
<sequence>MMEPDSFQWFPAIGRGATGISWNIGSSTQMQGKTSLWGSATDIIYLDLRKVFKTVPHDILVSKLESQGFDRWTTRWIKNWLGGHTQRAAVNGSMFKWQSAMSGVPQGSVLGQVLFNIFVGDMDSGIECTLSKFADDNKLCGPVDMLEGRYAIQRELDRLERWACAKLMKFSQAKCKVLHLGHGNPKHQYRFNKAKCRVLHLGHNNPMNGSGCGKSGWRAAWWKNDLGVLVSSRLNMNQQRDQVARKGNSKLACNRNGVASRTGKVTIKLYWALVRPHLQCCVQFWATRYKKDAEVLDHVQRSAMKLVLLPLMTSPVVARCRRAVARIASLIQHLRPSCVLEDLRNRGSSPFFFLKKPLPFLGRLMGLLTLCYAEEDEEISHGAGKALRAFHRFLLRLRHGYQAACEDPVPLVEQENTSTMWPKDGINQEMIFGSPFLQPEREEFVLTVLKNMADHPRLFDTGLVAKMLEMVLRGSRSWLMRVDELVQTIHRQLGCVSQRPLQDILRRTLLQAASLNPRKVTISLLRISLLGDNTARAMWNTLACEPCLVGDVLRTLLLVSKRCIRQHSITGDYSCRDLLAVAGAMREIFLVPSSRRYVHALLDKLFMAVLFQISCSLEGLRKGCCRSGSRSRKAKHPSVLRTAVSTAQALFQCLGGTSLVEEMRRQGAWDMLLSAKTYSSGVAMLTRVLRREAPERCTAISKQAVIGLLQRQAVQDVSAMTVFMELLDSTYLDRVDGRVLSILQAHLKSQEVLLRRLAVQILVVLSGRRQKAATLQGLLAEVTQRLQDGDSDIRTGALTVLSRTLRLADRQTASPIALQLLEMLLPLFENESSYVRECAILLCRDAMEVAIGSHKWQMRKEVRKSLIPLFFHLHDYDPSVAKASSETLLGAAKFLKWQQLRKLLETEQPWKVGECLLAEGSRRAEEYLQQSLPYLRSAQQPLREAAVRFIGVGDMDSGIECTLSKLADDIKLCGPVDMLEGRDAIQRELDRLERWAFAKLMKFSQAKCRVLHLGHGNPKHQYRVKSVVADCVNTVSHKILIQKLRKYQLDE</sequence>
<proteinExistence type="predicted"/>
<protein>
    <submittedName>
        <fullName evidence="3">Maestro heat-like repeat-containing protein family member 7</fullName>
    </submittedName>
</protein>
<dbReference type="Gene3D" id="1.25.10.10">
    <property type="entry name" value="Leucine-rich Repeat Variant"/>
    <property type="match status" value="1"/>
</dbReference>
<dbReference type="InterPro" id="IPR048465">
    <property type="entry name" value="Maestro-like_HEAT"/>
</dbReference>